<dbReference type="InterPro" id="IPR036249">
    <property type="entry name" value="Thioredoxin-like_sf"/>
</dbReference>
<keyword evidence="2" id="KW-0808">Transferase</keyword>
<evidence type="ECO:0000313" key="6">
    <source>
        <dbReference type="Proteomes" id="UP000596660"/>
    </source>
</evidence>
<dbReference type="InterPro" id="IPR040079">
    <property type="entry name" value="Glutathione_S-Trfase"/>
</dbReference>
<dbReference type="GO" id="GO:0006749">
    <property type="term" value="P:glutathione metabolic process"/>
    <property type="evidence" value="ECO:0007669"/>
    <property type="project" value="InterPro"/>
</dbReference>
<dbReference type="Gene3D" id="1.20.1050.10">
    <property type="match status" value="2"/>
</dbReference>
<protein>
    <recommendedName>
        <fullName evidence="1">glutathione transferase</fullName>
        <ecNumber evidence="1">2.5.1.18</ecNumber>
    </recommendedName>
</protein>
<dbReference type="SFLD" id="SFLDS00019">
    <property type="entry name" value="Glutathione_Transferase_(cytos"/>
    <property type="match status" value="1"/>
</dbReference>
<dbReference type="Pfam" id="PF02798">
    <property type="entry name" value="GST_N"/>
    <property type="match status" value="1"/>
</dbReference>
<dbReference type="Gene3D" id="3.40.30.10">
    <property type="entry name" value="Glutaredoxin"/>
    <property type="match status" value="1"/>
</dbReference>
<dbReference type="SUPFAM" id="SSF47616">
    <property type="entry name" value="GST C-terminal domain-like"/>
    <property type="match status" value="1"/>
</dbReference>
<dbReference type="SFLD" id="SFLDG00358">
    <property type="entry name" value="Main_(cytGST)"/>
    <property type="match status" value="1"/>
</dbReference>
<dbReference type="InterPro" id="IPR004045">
    <property type="entry name" value="Glutathione_S-Trfase_N"/>
</dbReference>
<evidence type="ECO:0000256" key="3">
    <source>
        <dbReference type="ARBA" id="ARBA00047960"/>
    </source>
</evidence>
<dbReference type="EC" id="2.5.1.18" evidence="1"/>
<dbReference type="SUPFAM" id="SSF52833">
    <property type="entry name" value="Thioredoxin-like"/>
    <property type="match status" value="1"/>
</dbReference>
<dbReference type="Gramene" id="AUR62025088-RA">
    <property type="protein sequence ID" value="AUR62025088-RA:cds"/>
    <property type="gene ID" value="AUR62025088"/>
</dbReference>
<dbReference type="PANTHER" id="PTHR11260:SF781">
    <property type="entry name" value="GLUTATHIONE S-TRANSFERASE U19"/>
    <property type="match status" value="1"/>
</dbReference>
<dbReference type="FunFam" id="3.40.30.10:FF:000014">
    <property type="entry name" value="Tau class glutathione S-transferase"/>
    <property type="match status" value="1"/>
</dbReference>
<dbReference type="PANTHER" id="PTHR11260">
    <property type="entry name" value="GLUTATHIONE S-TRANSFERASE, GST, SUPERFAMILY, GST DOMAIN CONTAINING"/>
    <property type="match status" value="1"/>
</dbReference>
<dbReference type="GO" id="GO:0005737">
    <property type="term" value="C:cytoplasm"/>
    <property type="evidence" value="ECO:0007669"/>
    <property type="project" value="TreeGrafter"/>
</dbReference>
<dbReference type="PROSITE" id="PS50404">
    <property type="entry name" value="GST_NTER"/>
    <property type="match status" value="1"/>
</dbReference>
<evidence type="ECO:0000256" key="2">
    <source>
        <dbReference type="ARBA" id="ARBA00022679"/>
    </source>
</evidence>
<name>A0A803M862_CHEQI</name>
<sequence>MKIEIYQNSNSFSDMTGSFMTAEQREINVAQLLDFWASPFGMRVRIALAEKGVKYEYNEQDLKNKSKLLLKMNPVHKKILVLVHNNKPVCESLIIVEYIDEVWTDKDTLLPSDPYRRAQARFWADFVEKKVLEQELGNKSYFGGDEFGFVDVVFIPFYSWFHAYETLANFKIEESCQRSLNGLREMPRTTTIECPGCAPLRALTFDVLGLVKVIEARSKLDGVPNVVERWGDPNSSKSILAASINDRKSNPLLAVARKNGAIEVLSPVTGELCFSICDDGDDTSPLDDSIARLHLFKKRMVESSSRKGIEINMWDLEKTSKIWSAKSPQANNLGIFTPTCFTSLTFLSNDDHRKVLLTSLDFGDPYIASFL</sequence>
<dbReference type="Proteomes" id="UP000596660">
    <property type="component" value="Unplaced"/>
</dbReference>
<keyword evidence="6" id="KW-1185">Reference proteome</keyword>
<dbReference type="CDD" id="cd03185">
    <property type="entry name" value="GST_C_Tau"/>
    <property type="match status" value="1"/>
</dbReference>
<reference evidence="5" key="2">
    <citation type="submission" date="2021-03" db="UniProtKB">
        <authorList>
            <consortium name="EnsemblPlants"/>
        </authorList>
    </citation>
    <scope>IDENTIFICATION</scope>
</reference>
<dbReference type="InterPro" id="IPR045074">
    <property type="entry name" value="GST_C_Tau"/>
</dbReference>
<evidence type="ECO:0000259" key="4">
    <source>
        <dbReference type="PROSITE" id="PS50404"/>
    </source>
</evidence>
<dbReference type="AlphaFoldDB" id="A0A803M862"/>
<dbReference type="GO" id="GO:0004364">
    <property type="term" value="F:glutathione transferase activity"/>
    <property type="evidence" value="ECO:0007669"/>
    <property type="project" value="UniProtKB-EC"/>
</dbReference>
<feature type="domain" description="GST N-terminal" evidence="4">
    <location>
        <begin position="28"/>
        <end position="107"/>
    </location>
</feature>
<evidence type="ECO:0000313" key="5">
    <source>
        <dbReference type="EnsemblPlants" id="AUR62025088-RA:cds"/>
    </source>
</evidence>
<proteinExistence type="predicted"/>
<reference evidence="5" key="1">
    <citation type="journal article" date="2017" name="Nature">
        <title>The genome of Chenopodium quinoa.</title>
        <authorList>
            <person name="Jarvis D.E."/>
            <person name="Ho Y.S."/>
            <person name="Lightfoot D.J."/>
            <person name="Schmoeckel S.M."/>
            <person name="Li B."/>
            <person name="Borm T.J.A."/>
            <person name="Ohyanagi H."/>
            <person name="Mineta K."/>
            <person name="Michell C.T."/>
            <person name="Saber N."/>
            <person name="Kharbatia N.M."/>
            <person name="Rupper R.R."/>
            <person name="Sharp A.R."/>
            <person name="Dally N."/>
            <person name="Boughton B.A."/>
            <person name="Woo Y.H."/>
            <person name="Gao G."/>
            <person name="Schijlen E.G.W.M."/>
            <person name="Guo X."/>
            <person name="Momin A.A."/>
            <person name="Negrao S."/>
            <person name="Al-Babili S."/>
            <person name="Gehring C."/>
            <person name="Roessner U."/>
            <person name="Jung C."/>
            <person name="Murphy K."/>
            <person name="Arold S.T."/>
            <person name="Gojobori T."/>
            <person name="van der Linden C.G."/>
            <person name="van Loo E.N."/>
            <person name="Jellen E.N."/>
            <person name="Maughan P.J."/>
            <person name="Tester M."/>
        </authorList>
    </citation>
    <scope>NUCLEOTIDE SEQUENCE [LARGE SCALE GENOMIC DNA]</scope>
    <source>
        <strain evidence="5">cv. PI 614886</strain>
    </source>
</reference>
<accession>A0A803M862</accession>
<dbReference type="InterPro" id="IPR036282">
    <property type="entry name" value="Glutathione-S-Trfase_C_sf"/>
</dbReference>
<dbReference type="CDD" id="cd03058">
    <property type="entry name" value="GST_N_Tau"/>
    <property type="match status" value="1"/>
</dbReference>
<dbReference type="EnsemblPlants" id="AUR62025088-RA">
    <property type="protein sequence ID" value="AUR62025088-RA:cds"/>
    <property type="gene ID" value="AUR62025088"/>
</dbReference>
<evidence type="ECO:0000256" key="1">
    <source>
        <dbReference type="ARBA" id="ARBA00012452"/>
    </source>
</evidence>
<comment type="catalytic activity">
    <reaction evidence="3">
        <text>RX + glutathione = an S-substituted glutathione + a halide anion + H(+)</text>
        <dbReference type="Rhea" id="RHEA:16437"/>
        <dbReference type="ChEBI" id="CHEBI:15378"/>
        <dbReference type="ChEBI" id="CHEBI:16042"/>
        <dbReference type="ChEBI" id="CHEBI:17792"/>
        <dbReference type="ChEBI" id="CHEBI:57925"/>
        <dbReference type="ChEBI" id="CHEBI:90779"/>
        <dbReference type="EC" id="2.5.1.18"/>
    </reaction>
</comment>
<organism evidence="5 6">
    <name type="scientific">Chenopodium quinoa</name>
    <name type="common">Quinoa</name>
    <dbReference type="NCBI Taxonomy" id="63459"/>
    <lineage>
        <taxon>Eukaryota</taxon>
        <taxon>Viridiplantae</taxon>
        <taxon>Streptophyta</taxon>
        <taxon>Embryophyta</taxon>
        <taxon>Tracheophyta</taxon>
        <taxon>Spermatophyta</taxon>
        <taxon>Magnoliopsida</taxon>
        <taxon>eudicotyledons</taxon>
        <taxon>Gunneridae</taxon>
        <taxon>Pentapetalae</taxon>
        <taxon>Caryophyllales</taxon>
        <taxon>Chenopodiaceae</taxon>
        <taxon>Chenopodioideae</taxon>
        <taxon>Atripliceae</taxon>
        <taxon>Chenopodium</taxon>
    </lineage>
</organism>
<dbReference type="InterPro" id="IPR045073">
    <property type="entry name" value="Omega/Tau-like"/>
</dbReference>